<dbReference type="Gene3D" id="3.30.420.40">
    <property type="match status" value="1"/>
</dbReference>
<keyword evidence="4" id="KW-1133">Transmembrane helix</keyword>
<dbReference type="PANTHER" id="PTHR11782">
    <property type="entry name" value="ADENOSINE/GUANOSINE DIPHOSPHATASE"/>
    <property type="match status" value="1"/>
</dbReference>
<dbReference type="KEGG" id="asn:102381077"/>
<dbReference type="GO" id="GO:0005886">
    <property type="term" value="C:plasma membrane"/>
    <property type="evidence" value="ECO:0007669"/>
    <property type="project" value="TreeGrafter"/>
</dbReference>
<dbReference type="GO" id="GO:0009134">
    <property type="term" value="P:nucleoside diphosphate catabolic process"/>
    <property type="evidence" value="ECO:0007669"/>
    <property type="project" value="TreeGrafter"/>
</dbReference>
<keyword evidence="5" id="KW-1185">Reference proteome</keyword>
<name>A0A1U8DD30_ALLSI</name>
<dbReference type="FunFam" id="3.30.420.40:FF:000068">
    <property type="entry name" value="Ectonucleoside triphosphate diphosphohydrolase 1"/>
    <property type="match status" value="1"/>
</dbReference>
<organism evidence="5 6">
    <name type="scientific">Alligator sinensis</name>
    <name type="common">Chinese alligator</name>
    <dbReference type="NCBI Taxonomy" id="38654"/>
    <lineage>
        <taxon>Eukaryota</taxon>
        <taxon>Metazoa</taxon>
        <taxon>Chordata</taxon>
        <taxon>Craniata</taxon>
        <taxon>Vertebrata</taxon>
        <taxon>Euteleostomi</taxon>
        <taxon>Archelosauria</taxon>
        <taxon>Archosauria</taxon>
        <taxon>Crocodylia</taxon>
        <taxon>Alligatoridae</taxon>
        <taxon>Alligatorinae</taxon>
        <taxon>Alligator</taxon>
    </lineage>
</organism>
<dbReference type="Gene3D" id="3.30.420.150">
    <property type="entry name" value="Exopolyphosphatase. Domain 2"/>
    <property type="match status" value="1"/>
</dbReference>
<dbReference type="AlphaFoldDB" id="A0A1U8DD30"/>
<sequence length="490" mass="54444">MSWRELLPPCLVIVAGLTGILLLCVSTKIVKIPPRSKYGIVLDAGPSHTTLFIYQWSAKKENNTGVVSEHSTCTVQGPGISNYSTCPQEAGNSLKACLKQAMEAIPEQQHSQTPVYLGATASMRLLNLTNPALSDALLAAVTSTLKSYPFNFWGVKILSSQKEGVFLWAAVNYLLENFIKYAWTGHWIHSRKGTVGVMTLRRDSLQMTFMLKGESQDPEKEVMLQLYGHTYKVNTHSFLCYGRDQVLKRLLLKVVQDQGYARNASNPCWPLSYSHEVLLHSAHADPCTASDGPLSIPAHENTFHITGSSNSSACRRLVGKLFNSSSFCSFSDCPPNGAYKPSGTKFLVISEMLNFLKEMAPYTDLGQATDLLCGMSKKELNEKFKERPNMFADYCTLSTFIYHLHAMGYQFDLDSSGQTAFQISDMSAGWALGYMLNLTNTIPEDELILLKGIENGVWSLLLILLVLLLTGSFMRISYRVVVKDDAHLER</sequence>
<reference evidence="6" key="1">
    <citation type="submission" date="2025-08" db="UniProtKB">
        <authorList>
            <consortium name="RefSeq"/>
        </authorList>
    </citation>
    <scope>IDENTIFICATION</scope>
</reference>
<dbReference type="GO" id="GO:0017111">
    <property type="term" value="F:ribonucleoside triphosphate phosphatase activity"/>
    <property type="evidence" value="ECO:0007669"/>
    <property type="project" value="TreeGrafter"/>
</dbReference>
<dbReference type="InParanoid" id="A0A1U8DD30"/>
<protein>
    <submittedName>
        <fullName evidence="6">Ectonucleoside triphosphate diphosphohydrolase 2-like</fullName>
    </submittedName>
</protein>
<dbReference type="PANTHER" id="PTHR11782:SF33">
    <property type="entry name" value="ECTONUCLEOSIDE TRIPHOSPHATE DIPHOSPHOHYDROLASE 2"/>
    <property type="match status" value="1"/>
</dbReference>
<dbReference type="GO" id="GO:0045134">
    <property type="term" value="F:UDP phosphatase activity"/>
    <property type="evidence" value="ECO:0007669"/>
    <property type="project" value="TreeGrafter"/>
</dbReference>
<gene>
    <name evidence="6" type="primary">LOC102381077</name>
</gene>
<evidence type="ECO:0000256" key="2">
    <source>
        <dbReference type="ARBA" id="ARBA00022801"/>
    </source>
</evidence>
<feature type="transmembrane region" description="Helical" evidence="4">
    <location>
        <begin position="6"/>
        <end position="25"/>
    </location>
</feature>
<comment type="similarity">
    <text evidence="1">Belongs to the GDA1/CD39 NTPase family.</text>
</comment>
<dbReference type="RefSeq" id="XP_014378236.2">
    <property type="nucleotide sequence ID" value="XM_014522750.2"/>
</dbReference>
<evidence type="ECO:0000313" key="5">
    <source>
        <dbReference type="Proteomes" id="UP000189705"/>
    </source>
</evidence>
<evidence type="ECO:0000256" key="1">
    <source>
        <dbReference type="ARBA" id="ARBA00009283"/>
    </source>
</evidence>
<feature type="active site" description="Proton acceptor" evidence="3">
    <location>
        <position position="163"/>
    </location>
</feature>
<keyword evidence="2" id="KW-0378">Hydrolase</keyword>
<evidence type="ECO:0000256" key="3">
    <source>
        <dbReference type="PIRSR" id="PIRSR600407-1"/>
    </source>
</evidence>
<keyword evidence="4" id="KW-0472">Membrane</keyword>
<dbReference type="Pfam" id="PF01150">
    <property type="entry name" value="GDA1_CD39"/>
    <property type="match status" value="1"/>
</dbReference>
<dbReference type="GO" id="GO:0004382">
    <property type="term" value="F:GDP phosphatase activity"/>
    <property type="evidence" value="ECO:0007669"/>
    <property type="project" value="TreeGrafter"/>
</dbReference>
<dbReference type="InterPro" id="IPR000407">
    <property type="entry name" value="GDA1_CD39_NTPase"/>
</dbReference>
<dbReference type="Proteomes" id="UP000189705">
    <property type="component" value="Unplaced"/>
</dbReference>
<evidence type="ECO:0000256" key="4">
    <source>
        <dbReference type="SAM" id="Phobius"/>
    </source>
</evidence>
<keyword evidence="4" id="KW-0812">Transmembrane</keyword>
<accession>A0A1U8DD30</accession>
<dbReference type="eggNOG" id="KOG1386">
    <property type="taxonomic scope" value="Eukaryota"/>
</dbReference>
<feature type="transmembrane region" description="Helical" evidence="4">
    <location>
        <begin position="457"/>
        <end position="478"/>
    </location>
</feature>
<dbReference type="GeneID" id="102381077"/>
<proteinExistence type="inferred from homology"/>
<evidence type="ECO:0000313" key="6">
    <source>
        <dbReference type="RefSeq" id="XP_014378236.2"/>
    </source>
</evidence>